<sequence>MDYAGVKAEFDQVCVLRDGTRLYADVYRPPGSGPHPVLLMRQPYGKSLASTVTYAHPVWYARHGFIVVIQDVRGRGKSEGVFRPFVQEVDDGYDAVEWAASLPGSSGKVGMYGFSYQGSTQWAAAAARPPHLAAIAPGMCAADLYHGMFYPHGRFQIGSFLPWAFQLARDEARRAGDGETEMACTQTMRHPDALLWRMPVGEKHPILTRYFPEYYDWCAHPVYDRYWEERNWIGKVLEAPVPALHIGGWYDNYLAGTLQTYEALERAGRSPDCFHRLIIGPWVHIPWGRKAGGFDFGPDADGHLHLEHLRWFRHWLVERDEELEKEPPVRYFEYGSNTWRTAWRSAFGPPQAAEAADGAETKRWHLGSRGLPANGASGGGVLTAEPVQREAAVDAFVYDARLPMFCDSYLPVDRSALEDRFEMLNYTSDPLERTLHAAGSPNLTVRCKAAGGPTDLVAILTLVDEGGASRFLSIGRAEVPAASGESDEWAELAIVMRPFAAELPQGSRLRLELTGSAFPLFARHPNGMPAQRLPEAGPGDLNMATVAVLTDPEKPSVLEITIDNLIREDEV</sequence>
<dbReference type="InterPro" id="IPR013736">
    <property type="entry name" value="Xaa-Pro_dipept_C"/>
</dbReference>
<dbReference type="InterPro" id="IPR050585">
    <property type="entry name" value="Xaa-Pro_dipeptidyl-ppase/CocE"/>
</dbReference>
<evidence type="ECO:0000259" key="2">
    <source>
        <dbReference type="SMART" id="SM00939"/>
    </source>
</evidence>
<accession>A0ABN7S5S5</accession>
<reference evidence="3 4" key="1">
    <citation type="submission" date="2021-04" db="EMBL/GenBank/DDBJ databases">
        <authorList>
            <person name="Rakotoarivonina H."/>
        </authorList>
    </citation>
    <scope>NUCLEOTIDE SEQUENCE [LARGE SCALE GENOMIC DNA]</scope>
    <source>
        <strain evidence="3 4">XE</strain>
    </source>
</reference>
<dbReference type="Proteomes" id="UP000681526">
    <property type="component" value="Unassembled WGS sequence"/>
</dbReference>
<dbReference type="PANTHER" id="PTHR43056">
    <property type="entry name" value="PEPTIDASE S9 PROLYL OLIGOPEPTIDASE"/>
    <property type="match status" value="1"/>
</dbReference>
<feature type="domain" description="Xaa-Pro dipeptidyl-peptidase C-terminal" evidence="2">
    <location>
        <begin position="309"/>
        <end position="559"/>
    </location>
</feature>
<gene>
    <name evidence="3" type="primary">txxe 3718</name>
    <name evidence="3" type="ORF">TXXE_19205</name>
</gene>
<dbReference type="InterPro" id="IPR000383">
    <property type="entry name" value="Xaa-Pro-like_dom"/>
</dbReference>
<evidence type="ECO:0000313" key="3">
    <source>
        <dbReference type="EMBL" id="CAG5093079.1"/>
    </source>
</evidence>
<keyword evidence="4" id="KW-1185">Reference proteome</keyword>
<dbReference type="SMART" id="SM00939">
    <property type="entry name" value="PepX_C"/>
    <property type="match status" value="1"/>
</dbReference>
<evidence type="ECO:0000313" key="4">
    <source>
        <dbReference type="Proteomes" id="UP000681526"/>
    </source>
</evidence>
<dbReference type="Gene3D" id="1.10.3020.10">
    <property type="entry name" value="alpha-amino acid ester hydrolase ( Helical cap domain)"/>
    <property type="match status" value="1"/>
</dbReference>
<dbReference type="InterPro" id="IPR005674">
    <property type="entry name" value="CocE/Ser_esterase"/>
</dbReference>
<dbReference type="EMBL" id="CAJRAY010000100">
    <property type="protein sequence ID" value="CAG5093079.1"/>
    <property type="molecule type" value="Genomic_DNA"/>
</dbReference>
<organism evidence="3 4">
    <name type="scientific">Thermobacillus xylanilyticus</name>
    <dbReference type="NCBI Taxonomy" id="76633"/>
    <lineage>
        <taxon>Bacteria</taxon>
        <taxon>Bacillati</taxon>
        <taxon>Bacillota</taxon>
        <taxon>Bacilli</taxon>
        <taxon>Bacillales</taxon>
        <taxon>Paenibacillaceae</taxon>
        <taxon>Thermobacillus</taxon>
    </lineage>
</organism>
<protein>
    <submittedName>
        <fullName evidence="3">X-Pro dipeptidyl-peptidase domain protein</fullName>
    </submittedName>
</protein>
<evidence type="ECO:0000256" key="1">
    <source>
        <dbReference type="ARBA" id="ARBA00022801"/>
    </source>
</evidence>
<dbReference type="Gene3D" id="3.40.50.1820">
    <property type="entry name" value="alpha/beta hydrolase"/>
    <property type="match status" value="1"/>
</dbReference>
<comment type="caution">
    <text evidence="3">The sequence shown here is derived from an EMBL/GenBank/DDBJ whole genome shotgun (WGS) entry which is preliminary data.</text>
</comment>
<proteinExistence type="predicted"/>
<dbReference type="SUPFAM" id="SSF53474">
    <property type="entry name" value="alpha/beta-Hydrolases"/>
    <property type="match status" value="1"/>
</dbReference>
<dbReference type="RefSeq" id="WP_213486860.1">
    <property type="nucleotide sequence ID" value="NZ_CAJRAY010000100.1"/>
</dbReference>
<dbReference type="Gene3D" id="2.60.120.260">
    <property type="entry name" value="Galactose-binding domain-like"/>
    <property type="match status" value="1"/>
</dbReference>
<dbReference type="PANTHER" id="PTHR43056:SF10">
    <property type="entry name" value="COCE_NOND FAMILY, PUTATIVE (AFU_ORTHOLOGUE AFUA_7G00600)-RELATED"/>
    <property type="match status" value="1"/>
</dbReference>
<dbReference type="NCBIfam" id="TIGR00976">
    <property type="entry name" value="CocE_NonD"/>
    <property type="match status" value="1"/>
</dbReference>
<dbReference type="Pfam" id="PF02129">
    <property type="entry name" value="Peptidase_S15"/>
    <property type="match status" value="1"/>
</dbReference>
<dbReference type="Pfam" id="PF08530">
    <property type="entry name" value="PepX_C"/>
    <property type="match status" value="1"/>
</dbReference>
<dbReference type="InterPro" id="IPR008979">
    <property type="entry name" value="Galactose-bd-like_sf"/>
</dbReference>
<name>A0ABN7S5S5_THEXY</name>
<keyword evidence="1" id="KW-0378">Hydrolase</keyword>
<dbReference type="InterPro" id="IPR029058">
    <property type="entry name" value="AB_hydrolase_fold"/>
</dbReference>
<dbReference type="SUPFAM" id="SSF49785">
    <property type="entry name" value="Galactose-binding domain-like"/>
    <property type="match status" value="1"/>
</dbReference>